<evidence type="ECO:0000313" key="11">
    <source>
        <dbReference type="EMBL" id="ANJ28515.1"/>
    </source>
</evidence>
<dbReference type="InterPro" id="IPR002328">
    <property type="entry name" value="ADH_Zn_CS"/>
</dbReference>
<dbReference type="EMBL" id="CP013979">
    <property type="protein sequence ID" value="ANJ28515.1"/>
    <property type="molecule type" value="Genomic_DNA"/>
</dbReference>
<keyword evidence="6" id="KW-0560">Oxidoreductase</keyword>
<feature type="domain" description="Alcohol dehydrogenase-like C-terminal" evidence="9">
    <location>
        <begin position="205"/>
        <end position="339"/>
    </location>
</feature>
<reference evidence="11 12" key="1">
    <citation type="journal article" date="2016" name="Int. J. Syst. Evol. Microbiol.">
        <title>Agromyces aureus sp. nov., isolated from the rhizosphere of Salix caprea L. grown in a heavy-metal-contaminated soil.</title>
        <authorList>
            <person name="Corretto E."/>
            <person name="Antonielli L."/>
            <person name="Sessitsch A."/>
            <person name="Compant S."/>
            <person name="Gorfer M."/>
            <person name="Kuffner M."/>
            <person name="Brader G."/>
        </authorList>
    </citation>
    <scope>NUCLEOTIDE SEQUENCE [LARGE SCALE GENOMIC DNA]</scope>
    <source>
        <strain evidence="11 12">AR33</strain>
    </source>
</reference>
<keyword evidence="4 8" id="KW-0479">Metal-binding</keyword>
<dbReference type="Gene3D" id="3.40.50.720">
    <property type="entry name" value="NAD(P)-binding Rossmann-like Domain"/>
    <property type="match status" value="1"/>
</dbReference>
<dbReference type="PROSITE" id="PS00059">
    <property type="entry name" value="ADH_ZINC"/>
    <property type="match status" value="1"/>
</dbReference>
<dbReference type="InterPro" id="IPR036291">
    <property type="entry name" value="NAD(P)-bd_dom_sf"/>
</dbReference>
<dbReference type="InterPro" id="IPR013149">
    <property type="entry name" value="ADH-like_C"/>
</dbReference>
<dbReference type="Pfam" id="PF08240">
    <property type="entry name" value="ADH_N"/>
    <property type="match status" value="1"/>
</dbReference>
<reference evidence="12" key="2">
    <citation type="submission" date="2016-01" db="EMBL/GenBank/DDBJ databases">
        <title>Complete genome sequence of Agromyces aureus AR33T and comparison with related organisms.</title>
        <authorList>
            <person name="Corretto E."/>
            <person name="Antonielli L."/>
            <person name="Sessitsch A."/>
            <person name="Brader G."/>
        </authorList>
    </citation>
    <scope>NUCLEOTIDE SEQUENCE [LARGE SCALE GENOMIC DNA]</scope>
    <source>
        <strain evidence="12">AR33</strain>
    </source>
</reference>
<dbReference type="InterPro" id="IPR017743">
    <property type="entry name" value="ADH_phosphonate_catab-assoc"/>
</dbReference>
<feature type="domain" description="Alcohol dehydrogenase-like N-terminal" evidence="10">
    <location>
        <begin position="41"/>
        <end position="155"/>
    </location>
</feature>
<dbReference type="InterPro" id="IPR013154">
    <property type="entry name" value="ADH-like_N"/>
</dbReference>
<evidence type="ECO:0000313" key="12">
    <source>
        <dbReference type="Proteomes" id="UP000078437"/>
    </source>
</evidence>
<dbReference type="NCBIfam" id="TIGR03366">
    <property type="entry name" value="HpnZ_proposed"/>
    <property type="match status" value="1"/>
</dbReference>
<dbReference type="RefSeq" id="WP_067880766.1">
    <property type="nucleotide sequence ID" value="NZ_CP013979.1"/>
</dbReference>
<evidence type="ECO:0000256" key="5">
    <source>
        <dbReference type="ARBA" id="ARBA00022833"/>
    </source>
</evidence>
<name>A0A191WJK9_9MICO</name>
<dbReference type="SUPFAM" id="SSF51735">
    <property type="entry name" value="NAD(P)-binding Rossmann-fold domains"/>
    <property type="match status" value="1"/>
</dbReference>
<dbReference type="InterPro" id="IPR011032">
    <property type="entry name" value="GroES-like_sf"/>
</dbReference>
<dbReference type="EC" id="1.1.1.1" evidence="3"/>
<dbReference type="AlphaFoldDB" id="A0A191WJK9"/>
<dbReference type="Gene3D" id="3.90.180.10">
    <property type="entry name" value="Medium-chain alcohol dehydrogenases, catalytic domain"/>
    <property type="match status" value="1"/>
</dbReference>
<evidence type="ECO:0000256" key="7">
    <source>
        <dbReference type="ARBA" id="ARBA00023027"/>
    </source>
</evidence>
<keyword evidence="12" id="KW-1185">Reference proteome</keyword>
<gene>
    <name evidence="11" type="ORF">ATC03_19245</name>
</gene>
<accession>A0A191WJK9</accession>
<dbReference type="STRING" id="453304.ATC03_19245"/>
<dbReference type="Proteomes" id="UP000078437">
    <property type="component" value="Chromosome"/>
</dbReference>
<proteinExistence type="inferred from homology"/>
<dbReference type="OrthoDB" id="9797931at2"/>
<dbReference type="PANTHER" id="PTHR42940">
    <property type="entry name" value="ALCOHOL DEHYDROGENASE 1-RELATED"/>
    <property type="match status" value="1"/>
</dbReference>
<organism evidence="11 12">
    <name type="scientific">Agromyces aureus</name>
    <dbReference type="NCBI Taxonomy" id="453304"/>
    <lineage>
        <taxon>Bacteria</taxon>
        <taxon>Bacillati</taxon>
        <taxon>Actinomycetota</taxon>
        <taxon>Actinomycetes</taxon>
        <taxon>Micrococcales</taxon>
        <taxon>Microbacteriaceae</taxon>
        <taxon>Agromyces</taxon>
    </lineage>
</organism>
<dbReference type="Pfam" id="PF00107">
    <property type="entry name" value="ADH_zinc_N"/>
    <property type="match status" value="1"/>
</dbReference>
<keyword evidence="5 8" id="KW-0862">Zinc</keyword>
<dbReference type="GO" id="GO:0008270">
    <property type="term" value="F:zinc ion binding"/>
    <property type="evidence" value="ECO:0007669"/>
    <property type="project" value="InterPro"/>
</dbReference>
<comment type="similarity">
    <text evidence="2 8">Belongs to the zinc-containing alcohol dehydrogenase family.</text>
</comment>
<dbReference type="PANTHER" id="PTHR42940:SF3">
    <property type="entry name" value="ALCOHOL DEHYDROGENASE 1-RELATED"/>
    <property type="match status" value="1"/>
</dbReference>
<dbReference type="GO" id="GO:0004022">
    <property type="term" value="F:alcohol dehydrogenase (NAD+) activity"/>
    <property type="evidence" value="ECO:0007669"/>
    <property type="project" value="UniProtKB-EC"/>
</dbReference>
<evidence type="ECO:0000259" key="9">
    <source>
        <dbReference type="Pfam" id="PF00107"/>
    </source>
</evidence>
<keyword evidence="7" id="KW-0520">NAD</keyword>
<evidence type="ECO:0000259" key="10">
    <source>
        <dbReference type="Pfam" id="PF08240"/>
    </source>
</evidence>
<dbReference type="KEGG" id="agy:ATC03_19245"/>
<evidence type="ECO:0000256" key="3">
    <source>
        <dbReference type="ARBA" id="ARBA00013190"/>
    </source>
</evidence>
<evidence type="ECO:0000256" key="1">
    <source>
        <dbReference type="ARBA" id="ARBA00001947"/>
    </source>
</evidence>
<evidence type="ECO:0000256" key="8">
    <source>
        <dbReference type="RuleBase" id="RU361277"/>
    </source>
</evidence>
<evidence type="ECO:0000256" key="4">
    <source>
        <dbReference type="ARBA" id="ARBA00022723"/>
    </source>
</evidence>
<evidence type="ECO:0000256" key="2">
    <source>
        <dbReference type="ARBA" id="ARBA00008072"/>
    </source>
</evidence>
<protein>
    <recommendedName>
        <fullName evidence="3">alcohol dehydrogenase</fullName>
        <ecNumber evidence="3">1.1.1.1</ecNumber>
    </recommendedName>
</protein>
<dbReference type="GO" id="GO:0005737">
    <property type="term" value="C:cytoplasm"/>
    <property type="evidence" value="ECO:0007669"/>
    <property type="project" value="TreeGrafter"/>
</dbReference>
<comment type="cofactor">
    <cofactor evidence="1 8">
        <name>Zn(2+)</name>
        <dbReference type="ChEBI" id="CHEBI:29105"/>
    </cofactor>
</comment>
<dbReference type="SUPFAM" id="SSF50129">
    <property type="entry name" value="GroES-like"/>
    <property type="match status" value="1"/>
</dbReference>
<sequence>MTLTLPAGLDVNVSPSPVAMVWNEPGSPHESVATPGIRLAPGDALVQVEYATVCGSDVHTVRGDRSAPSPLVLGHEQVGRVVALGDGATRADGSALELGDRVVWSVAVSCGSCDRCERGLQQKCRSLAKYGHERISRGWELTGGFATHVHVRAGSSIVVVDDALPAEVAAAASCATATAVAALEAASATVELDGALLLITGGGMVGLTAAAMAVEAGAEVILSDPDASRRALARRLGAIASDPRAKKGAAEHLDEVLAVRAQRGLVEILVAIEASGAGAAVETVIKRIGIGGVVVLVGSVSPGPAVALDAESIVRRLVTLKGVHNYSPSQLVRAVEFLERAHRTVPLARLVGATYPLDELDRALEDAASGVHVRVGVAPPTGPAR</sequence>
<evidence type="ECO:0000256" key="6">
    <source>
        <dbReference type="ARBA" id="ARBA00023002"/>
    </source>
</evidence>